<dbReference type="PRINTS" id="PR00727">
    <property type="entry name" value="LEADERPTASE"/>
</dbReference>
<dbReference type="Pfam" id="PF10502">
    <property type="entry name" value="Peptidase_S26"/>
    <property type="match status" value="1"/>
</dbReference>
<dbReference type="PROSITE" id="PS00761">
    <property type="entry name" value="SPASE_I_3"/>
    <property type="match status" value="1"/>
</dbReference>
<keyword evidence="5 8" id="KW-0645">Protease</keyword>
<dbReference type="InterPro" id="IPR019756">
    <property type="entry name" value="Pept_S26A_signal_pept_1_Ser-AS"/>
</dbReference>
<evidence type="ECO:0000256" key="4">
    <source>
        <dbReference type="ARBA" id="ARBA00013208"/>
    </source>
</evidence>
<feature type="active site" evidence="7">
    <location>
        <position position="42"/>
    </location>
</feature>
<protein>
    <recommendedName>
        <fullName evidence="4 8">Signal peptidase I</fullName>
        <ecNumber evidence="4 8">3.4.21.89</ecNumber>
    </recommendedName>
</protein>
<dbReference type="EC" id="3.4.21.89" evidence="4 8"/>
<evidence type="ECO:0000259" key="9">
    <source>
        <dbReference type="Pfam" id="PF10502"/>
    </source>
</evidence>
<dbReference type="PROSITE" id="PS00501">
    <property type="entry name" value="SPASE_I_1"/>
    <property type="match status" value="1"/>
</dbReference>
<dbReference type="GO" id="GO:0009003">
    <property type="term" value="F:signal peptidase activity"/>
    <property type="evidence" value="ECO:0007669"/>
    <property type="project" value="UniProtKB-EC"/>
</dbReference>
<feature type="active site" evidence="7">
    <location>
        <position position="85"/>
    </location>
</feature>
<evidence type="ECO:0000256" key="5">
    <source>
        <dbReference type="ARBA" id="ARBA00022670"/>
    </source>
</evidence>
<keyword evidence="11" id="KW-1185">Reference proteome</keyword>
<evidence type="ECO:0000256" key="2">
    <source>
        <dbReference type="ARBA" id="ARBA00004401"/>
    </source>
</evidence>
<dbReference type="InterPro" id="IPR000223">
    <property type="entry name" value="Pept_S26A_signal_pept_1"/>
</dbReference>
<dbReference type="InterPro" id="IPR036286">
    <property type="entry name" value="LexA/Signal_pep-like_sf"/>
</dbReference>
<dbReference type="NCBIfam" id="TIGR02227">
    <property type="entry name" value="sigpep_I_bact"/>
    <property type="match status" value="1"/>
</dbReference>
<evidence type="ECO:0000313" key="11">
    <source>
        <dbReference type="Proteomes" id="UP000198556"/>
    </source>
</evidence>
<dbReference type="Proteomes" id="UP000198556">
    <property type="component" value="Unassembled WGS sequence"/>
</dbReference>
<dbReference type="EMBL" id="FOGF01000007">
    <property type="protein sequence ID" value="SEQ79021.1"/>
    <property type="molecule type" value="Genomic_DNA"/>
</dbReference>
<dbReference type="STRING" id="137733.SAMN05421767_1074"/>
<dbReference type="GO" id="GO:0005886">
    <property type="term" value="C:plasma membrane"/>
    <property type="evidence" value="ECO:0007669"/>
    <property type="project" value="UniProtKB-SubCell"/>
</dbReference>
<dbReference type="CDD" id="cd06530">
    <property type="entry name" value="S26_SPase_I"/>
    <property type="match status" value="1"/>
</dbReference>
<dbReference type="InterPro" id="IPR019533">
    <property type="entry name" value="Peptidase_S26"/>
</dbReference>
<feature type="transmembrane region" description="Helical" evidence="8">
    <location>
        <begin position="15"/>
        <end position="36"/>
    </location>
</feature>
<dbReference type="PANTHER" id="PTHR43390">
    <property type="entry name" value="SIGNAL PEPTIDASE I"/>
    <property type="match status" value="1"/>
</dbReference>
<dbReference type="RefSeq" id="WP_089746132.1">
    <property type="nucleotide sequence ID" value="NZ_FOGF01000007.1"/>
</dbReference>
<keyword evidence="6 8" id="KW-0378">Hydrolase</keyword>
<name>A0A1H9IW43_9LACT</name>
<accession>A0A1H9IW43</accession>
<comment type="similarity">
    <text evidence="3 8">Belongs to the peptidase S26 family.</text>
</comment>
<evidence type="ECO:0000256" key="6">
    <source>
        <dbReference type="ARBA" id="ARBA00022801"/>
    </source>
</evidence>
<dbReference type="OrthoDB" id="9802919at2"/>
<dbReference type="PANTHER" id="PTHR43390:SF1">
    <property type="entry name" value="CHLOROPLAST PROCESSING PEPTIDASE"/>
    <property type="match status" value="1"/>
</dbReference>
<feature type="domain" description="Peptidase S26" evidence="9">
    <location>
        <begin position="16"/>
        <end position="165"/>
    </location>
</feature>
<keyword evidence="8" id="KW-0472">Membrane</keyword>
<gene>
    <name evidence="10" type="ORF">SAMN05421767_1074</name>
</gene>
<evidence type="ECO:0000313" key="10">
    <source>
        <dbReference type="EMBL" id="SEQ79021.1"/>
    </source>
</evidence>
<proteinExistence type="inferred from homology"/>
<evidence type="ECO:0000256" key="8">
    <source>
        <dbReference type="RuleBase" id="RU362042"/>
    </source>
</evidence>
<comment type="catalytic activity">
    <reaction evidence="1 8">
        <text>Cleavage of hydrophobic, N-terminal signal or leader sequences from secreted and periplasmic proteins.</text>
        <dbReference type="EC" id="3.4.21.89"/>
    </reaction>
</comment>
<keyword evidence="8" id="KW-1133">Transmembrane helix</keyword>
<comment type="subcellular location">
    <subcellularLocation>
        <location evidence="2">Cell membrane</location>
        <topology evidence="2">Single-pass type II membrane protein</topology>
    </subcellularLocation>
    <subcellularLocation>
        <location evidence="8">Membrane</location>
        <topology evidence="8">Single-pass type II membrane protein</topology>
    </subcellularLocation>
</comment>
<keyword evidence="8" id="KW-0812">Transmembrane</keyword>
<dbReference type="InterPro" id="IPR019758">
    <property type="entry name" value="Pept_S26A_signal_pept_1_CS"/>
</dbReference>
<dbReference type="SUPFAM" id="SSF51306">
    <property type="entry name" value="LexA/Signal peptidase"/>
    <property type="match status" value="1"/>
</dbReference>
<dbReference type="GO" id="GO:0004252">
    <property type="term" value="F:serine-type endopeptidase activity"/>
    <property type="evidence" value="ECO:0007669"/>
    <property type="project" value="InterPro"/>
</dbReference>
<evidence type="ECO:0000256" key="3">
    <source>
        <dbReference type="ARBA" id="ARBA00009370"/>
    </source>
</evidence>
<evidence type="ECO:0000256" key="1">
    <source>
        <dbReference type="ARBA" id="ARBA00000677"/>
    </source>
</evidence>
<dbReference type="GO" id="GO:0006465">
    <property type="term" value="P:signal peptide processing"/>
    <property type="evidence" value="ECO:0007669"/>
    <property type="project" value="InterPro"/>
</dbReference>
<dbReference type="AlphaFoldDB" id="A0A1H9IW43"/>
<dbReference type="Gene3D" id="2.10.109.10">
    <property type="entry name" value="Umud Fragment, subunit A"/>
    <property type="match status" value="1"/>
</dbReference>
<reference evidence="10 11" key="1">
    <citation type="submission" date="2016-10" db="EMBL/GenBank/DDBJ databases">
        <authorList>
            <person name="de Groot N.N."/>
        </authorList>
    </citation>
    <scope>NUCLEOTIDE SEQUENCE [LARGE SCALE GENOMIC DNA]</scope>
    <source>
        <strain evidence="10 11">DSM 15827</strain>
    </source>
</reference>
<evidence type="ECO:0000256" key="7">
    <source>
        <dbReference type="PIRSR" id="PIRSR600223-1"/>
    </source>
</evidence>
<organism evidence="10 11">
    <name type="scientific">Granulicatella balaenopterae</name>
    <dbReference type="NCBI Taxonomy" id="137733"/>
    <lineage>
        <taxon>Bacteria</taxon>
        <taxon>Bacillati</taxon>
        <taxon>Bacillota</taxon>
        <taxon>Bacilli</taxon>
        <taxon>Lactobacillales</taxon>
        <taxon>Carnobacteriaceae</taxon>
        <taxon>Granulicatella</taxon>
    </lineage>
</organism>
<sequence length="174" mass="20132">MEKIWEALKYFFKEYKAFLIMLLVIFGIKFWIADIYQISGESMMPTLENKERVLATKFTSIDQFDIVILNSHNKGSNNKERLYIKRVIGMPGDIISAENHHVLINGEPLEEQYLGEGSYTKDFGPITVPEGEYFVMGDNRLNSTDSRIIGCIKAEDILAETQYVLYPFSKWRSL</sequence>